<dbReference type="AlphaFoldDB" id="A0A1I5PIH7"/>
<dbReference type="STRING" id="634430.SAMN04488241_10124"/>
<evidence type="ECO:0000256" key="8">
    <source>
        <dbReference type="ARBA" id="ARBA00012721"/>
    </source>
</evidence>
<dbReference type="GO" id="GO:0000105">
    <property type="term" value="P:L-histidine biosynthetic process"/>
    <property type="evidence" value="ECO:0007669"/>
    <property type="project" value="UniProtKB-UniPathway"/>
</dbReference>
<evidence type="ECO:0000256" key="9">
    <source>
        <dbReference type="ARBA" id="ARBA00017720"/>
    </source>
</evidence>
<evidence type="ECO:0000256" key="12">
    <source>
        <dbReference type="ARBA" id="ARBA00023102"/>
    </source>
</evidence>
<dbReference type="Pfam" id="PF01502">
    <property type="entry name" value="PRA-CH"/>
    <property type="match status" value="1"/>
</dbReference>
<accession>A0A1I5PIH7</accession>
<dbReference type="EC" id="3.6.1.31" evidence="7"/>
<evidence type="ECO:0000256" key="3">
    <source>
        <dbReference type="ARBA" id="ARBA00005169"/>
    </source>
</evidence>
<comment type="similarity">
    <text evidence="5">In the C-terminal section; belongs to the PRA-PH family.</text>
</comment>
<evidence type="ECO:0000256" key="6">
    <source>
        <dbReference type="ARBA" id="ARBA00008299"/>
    </source>
</evidence>
<comment type="similarity">
    <text evidence="6">In the N-terminal section; belongs to the PRA-CH family.</text>
</comment>
<dbReference type="GO" id="GO:0004635">
    <property type="term" value="F:phosphoribosyl-AMP cyclohydrolase activity"/>
    <property type="evidence" value="ECO:0007669"/>
    <property type="project" value="UniProtKB-EC"/>
</dbReference>
<comment type="catalytic activity">
    <reaction evidence="1">
        <text>1-(5-phospho-beta-D-ribosyl)-5'-AMP + H2O = 1-(5-phospho-beta-D-ribosyl)-5-[(5-phospho-beta-D-ribosylamino)methylideneamino]imidazole-4-carboxamide</text>
        <dbReference type="Rhea" id="RHEA:20049"/>
        <dbReference type="ChEBI" id="CHEBI:15377"/>
        <dbReference type="ChEBI" id="CHEBI:58435"/>
        <dbReference type="ChEBI" id="CHEBI:59457"/>
        <dbReference type="EC" id="3.5.4.19"/>
    </reaction>
</comment>
<dbReference type="FunFam" id="3.10.20.810:FF:000001">
    <property type="entry name" value="Histidine biosynthesis bifunctional protein HisIE"/>
    <property type="match status" value="1"/>
</dbReference>
<evidence type="ECO:0000256" key="1">
    <source>
        <dbReference type="ARBA" id="ARBA00000024"/>
    </source>
</evidence>
<dbReference type="UniPathway" id="UPA00031">
    <property type="reaction ID" value="UER00008"/>
</dbReference>
<dbReference type="Proteomes" id="UP000199586">
    <property type="component" value="Unassembled WGS sequence"/>
</dbReference>
<dbReference type="PANTHER" id="PTHR42945:SF1">
    <property type="entry name" value="HISTIDINE BIOSYNTHESIS BIFUNCTIONAL PROTEIN HIS7"/>
    <property type="match status" value="1"/>
</dbReference>
<keyword evidence="11 14" id="KW-0378">Hydrolase</keyword>
<evidence type="ECO:0000256" key="11">
    <source>
        <dbReference type="ARBA" id="ARBA00022801"/>
    </source>
</evidence>
<comment type="pathway">
    <text evidence="3">Amino-acid biosynthesis; L-histidine biosynthesis; L-histidine from 5-phospho-alpha-D-ribose 1-diphosphate: step 3/9.</text>
</comment>
<evidence type="ECO:0000256" key="4">
    <source>
        <dbReference type="ARBA" id="ARBA00005204"/>
    </source>
</evidence>
<keyword evidence="12" id="KW-0368">Histidine biosynthesis</keyword>
<dbReference type="EC" id="3.5.4.19" evidence="8"/>
<keyword evidence="15" id="KW-1185">Reference proteome</keyword>
<sequence length="128" mass="13752">MFGGGSYMIGMTDRDTTLRFDPRFDDAGLVTAVVTTRAGGLLMVAHMNAEAIAATQASGEATFWSRSRGRLWKKGETSGNVLRMVEMRVDCDQDALWLVVDAAGAACHTGATSCFYRRVEGDALVPIA</sequence>
<dbReference type="InterPro" id="IPR038019">
    <property type="entry name" value="PRib_AMP_CycHydrolase_sf"/>
</dbReference>
<organism evidence="14 15">
    <name type="scientific">Sphingomonas rubra</name>
    <dbReference type="NCBI Taxonomy" id="634430"/>
    <lineage>
        <taxon>Bacteria</taxon>
        <taxon>Pseudomonadati</taxon>
        <taxon>Pseudomonadota</taxon>
        <taxon>Alphaproteobacteria</taxon>
        <taxon>Sphingomonadales</taxon>
        <taxon>Sphingomonadaceae</taxon>
        <taxon>Sphingomonas</taxon>
    </lineage>
</organism>
<evidence type="ECO:0000256" key="10">
    <source>
        <dbReference type="ARBA" id="ARBA00022605"/>
    </source>
</evidence>
<evidence type="ECO:0000256" key="2">
    <source>
        <dbReference type="ARBA" id="ARBA00001460"/>
    </source>
</evidence>
<evidence type="ECO:0000313" key="14">
    <source>
        <dbReference type="EMBL" id="SFP33657.1"/>
    </source>
</evidence>
<name>A0A1I5PIH7_9SPHN</name>
<keyword evidence="10" id="KW-0028">Amino-acid biosynthesis</keyword>
<gene>
    <name evidence="14" type="ORF">SAMN04488241_10124</name>
</gene>
<evidence type="ECO:0000313" key="15">
    <source>
        <dbReference type="Proteomes" id="UP000199586"/>
    </source>
</evidence>
<comment type="pathway">
    <text evidence="4">Amino-acid biosynthesis; L-histidine biosynthesis; L-histidine from 5-phospho-alpha-D-ribose 1-diphosphate: step 2/9.</text>
</comment>
<dbReference type="PANTHER" id="PTHR42945">
    <property type="entry name" value="HISTIDINE BIOSYNTHESIS BIFUNCTIONAL PROTEIN"/>
    <property type="match status" value="1"/>
</dbReference>
<dbReference type="Gene3D" id="3.10.20.810">
    <property type="entry name" value="Phosphoribosyl-AMP cyclohydrolase"/>
    <property type="match status" value="1"/>
</dbReference>
<dbReference type="SUPFAM" id="SSF141734">
    <property type="entry name" value="HisI-like"/>
    <property type="match status" value="1"/>
</dbReference>
<comment type="catalytic activity">
    <reaction evidence="2">
        <text>1-(5-phospho-beta-D-ribosyl)-ATP + H2O = 1-(5-phospho-beta-D-ribosyl)-5'-AMP + diphosphate + H(+)</text>
        <dbReference type="Rhea" id="RHEA:22828"/>
        <dbReference type="ChEBI" id="CHEBI:15377"/>
        <dbReference type="ChEBI" id="CHEBI:15378"/>
        <dbReference type="ChEBI" id="CHEBI:33019"/>
        <dbReference type="ChEBI" id="CHEBI:59457"/>
        <dbReference type="ChEBI" id="CHEBI:73183"/>
        <dbReference type="EC" id="3.6.1.31"/>
    </reaction>
</comment>
<proteinExistence type="inferred from homology"/>
<dbReference type="GO" id="GO:0004636">
    <property type="term" value="F:phosphoribosyl-ATP diphosphatase activity"/>
    <property type="evidence" value="ECO:0007669"/>
    <property type="project" value="UniProtKB-EC"/>
</dbReference>
<protein>
    <recommendedName>
        <fullName evidence="9">Histidine biosynthesis bifunctional protein HisIE</fullName>
        <ecNumber evidence="8">3.5.4.19</ecNumber>
        <ecNumber evidence="7">3.6.1.31</ecNumber>
    </recommendedName>
</protein>
<feature type="domain" description="Phosphoribosyl-AMP cyclohydrolase" evidence="13">
    <location>
        <begin position="43"/>
        <end position="116"/>
    </location>
</feature>
<dbReference type="InterPro" id="IPR002496">
    <property type="entry name" value="PRib_AMP_CycHydrolase_dom"/>
</dbReference>
<evidence type="ECO:0000256" key="5">
    <source>
        <dbReference type="ARBA" id="ARBA00007731"/>
    </source>
</evidence>
<reference evidence="14 15" key="1">
    <citation type="submission" date="2016-10" db="EMBL/GenBank/DDBJ databases">
        <authorList>
            <person name="de Groot N.N."/>
        </authorList>
    </citation>
    <scope>NUCLEOTIDE SEQUENCE [LARGE SCALE GENOMIC DNA]</scope>
    <source>
        <strain evidence="14 15">CGMCC 1.9113</strain>
    </source>
</reference>
<evidence type="ECO:0000259" key="13">
    <source>
        <dbReference type="Pfam" id="PF01502"/>
    </source>
</evidence>
<dbReference type="EMBL" id="FOXP01000001">
    <property type="protein sequence ID" value="SFP33657.1"/>
    <property type="molecule type" value="Genomic_DNA"/>
</dbReference>
<dbReference type="Gene3D" id="4.10.80.70">
    <property type="match status" value="1"/>
</dbReference>
<dbReference type="NCBIfam" id="NF000768">
    <property type="entry name" value="PRK00051.1"/>
    <property type="match status" value="1"/>
</dbReference>
<evidence type="ECO:0000256" key="7">
    <source>
        <dbReference type="ARBA" id="ARBA00012414"/>
    </source>
</evidence>